<organism evidence="3 4">
    <name type="scientific">Sorghum bicolor</name>
    <name type="common">Sorghum</name>
    <name type="synonym">Sorghum vulgare</name>
    <dbReference type="NCBI Taxonomy" id="4558"/>
    <lineage>
        <taxon>Eukaryota</taxon>
        <taxon>Viridiplantae</taxon>
        <taxon>Streptophyta</taxon>
        <taxon>Embryophyta</taxon>
        <taxon>Tracheophyta</taxon>
        <taxon>Spermatophyta</taxon>
        <taxon>Magnoliopsida</taxon>
        <taxon>Liliopsida</taxon>
        <taxon>Poales</taxon>
        <taxon>Poaceae</taxon>
        <taxon>PACMAD clade</taxon>
        <taxon>Panicoideae</taxon>
        <taxon>Andropogonodae</taxon>
        <taxon>Andropogoneae</taxon>
        <taxon>Sorghinae</taxon>
        <taxon>Sorghum</taxon>
    </lineage>
</organism>
<keyword evidence="1" id="KW-0539">Nucleus</keyword>
<feature type="compositionally biased region" description="Basic and acidic residues" evidence="2">
    <location>
        <begin position="277"/>
        <end position="291"/>
    </location>
</feature>
<dbReference type="GO" id="GO:0046872">
    <property type="term" value="F:metal ion binding"/>
    <property type="evidence" value="ECO:0007669"/>
    <property type="project" value="UniProtKB-KW"/>
</dbReference>
<feature type="binding site" evidence="1">
    <location>
        <position position="81"/>
    </location>
    <ligand>
        <name>Zn(2+)</name>
        <dbReference type="ChEBI" id="CHEBI:29105"/>
    </ligand>
</feature>
<feature type="binding site" evidence="1">
    <location>
        <position position="46"/>
    </location>
    <ligand>
        <name>Zn(2+)</name>
        <dbReference type="ChEBI" id="CHEBI:29105"/>
    </ligand>
</feature>
<comment type="function">
    <text evidence="1">Part of the spliceosome which catalyzes two sequential transesterification reactions, first the excision of the non-coding intron from pre-mRNA and then the ligation of the coding exons to form the mature mRNA. Plays a role in stabilizing the structure of the spliceosome catalytic core and docking of the branch helix into the active site, producing 5'-exon and lariat intron-3'-intermediates.</text>
</comment>
<keyword evidence="1" id="KW-0508">mRNA splicing</keyword>
<feature type="region of interest" description="Disordered" evidence="2">
    <location>
        <begin position="223"/>
        <end position="332"/>
    </location>
</feature>
<evidence type="ECO:0000313" key="3">
    <source>
        <dbReference type="EMBL" id="KAG0538249.1"/>
    </source>
</evidence>
<feature type="compositionally biased region" description="Acidic residues" evidence="2">
    <location>
        <begin position="224"/>
        <end position="233"/>
    </location>
</feature>
<dbReference type="EMBL" id="CM027682">
    <property type="protein sequence ID" value="KAG0538249.1"/>
    <property type="molecule type" value="Genomic_DNA"/>
</dbReference>
<dbReference type="Proteomes" id="UP000807115">
    <property type="component" value="Chromosome 3"/>
</dbReference>
<reference evidence="3" key="1">
    <citation type="journal article" date="2019" name="BMC Genomics">
        <title>A new reference genome for Sorghum bicolor reveals high levels of sequence similarity between sweet and grain genotypes: implications for the genetics of sugar metabolism.</title>
        <authorList>
            <person name="Cooper E.A."/>
            <person name="Brenton Z.W."/>
            <person name="Flinn B.S."/>
            <person name="Jenkins J."/>
            <person name="Shu S."/>
            <person name="Flowers D."/>
            <person name="Luo F."/>
            <person name="Wang Y."/>
            <person name="Xia P."/>
            <person name="Barry K."/>
            <person name="Daum C."/>
            <person name="Lipzen A."/>
            <person name="Yoshinaga Y."/>
            <person name="Schmutz J."/>
            <person name="Saski C."/>
            <person name="Vermerris W."/>
            <person name="Kresovich S."/>
        </authorList>
    </citation>
    <scope>NUCLEOTIDE SEQUENCE</scope>
</reference>
<comment type="caution">
    <text evidence="3">The sequence shown here is derived from an EMBL/GenBank/DDBJ whole genome shotgun (WGS) entry which is preliminary data.</text>
</comment>
<sequence>MGERKVLNKYYPHDFDPSKVPRRRRHMNEQTKVRTMLPMTVRCGACGEYLGRGTKFNARMEDVPGERYLGTIRVFRFYIKCSRCSAEIAFKTDPRNSGYALESGATATRGDLLVDADADAAAAREEEEERRRDGGGDAMAALERRARDGRREMDADAALEEARSLNARRARVAPEQALEALLCRRRRSSSQAKTTQEQEQDADEALVRSIRFRNSAGYVKRIEEDDDREEEEVFTASLPKTMADNQAHKNKEEKKRRQAPVVVVSKRRCVPTVPADGKSHDGGHHADKSEGKASAGDTEANSGALQVQGRIYRGGCRGYSPPTLSEPVEPPP</sequence>
<keyword evidence="1" id="KW-0479">Metal-binding</keyword>
<reference evidence="3" key="2">
    <citation type="submission" date="2020-10" db="EMBL/GenBank/DDBJ databases">
        <authorList>
            <person name="Cooper E.A."/>
            <person name="Brenton Z.W."/>
            <person name="Flinn B.S."/>
            <person name="Jenkins J."/>
            <person name="Shu S."/>
            <person name="Flowers D."/>
            <person name="Luo F."/>
            <person name="Wang Y."/>
            <person name="Xia P."/>
            <person name="Barry K."/>
            <person name="Daum C."/>
            <person name="Lipzen A."/>
            <person name="Yoshinaga Y."/>
            <person name="Schmutz J."/>
            <person name="Saski C."/>
            <person name="Vermerris W."/>
            <person name="Kresovich S."/>
        </authorList>
    </citation>
    <scope>NUCLEOTIDE SEQUENCE</scope>
</reference>
<name>A0A921RE70_SORBI</name>
<keyword evidence="1" id="KW-0747">Spliceosome</keyword>
<dbReference type="AlphaFoldDB" id="A0A921RE70"/>
<comment type="similarity">
    <text evidence="1">Belongs to the CWC16 family. YJU2 subfamily.</text>
</comment>
<comment type="subunit">
    <text evidence="1">Component of the spliceosome. Present in the activated B complex, the catalytically activated B* complex which catalyzes the branching, the catalytic step 1 C complex catalyzing the exon ligation, and the postcatalytic P complex containing the ligated exons (mRNA) and the excised lariat intron.</text>
</comment>
<accession>A0A921RE70</accession>
<feature type="compositionally biased region" description="Low complexity" evidence="2">
    <location>
        <begin position="320"/>
        <end position="332"/>
    </location>
</feature>
<proteinExistence type="inferred from homology"/>
<dbReference type="Pfam" id="PF04502">
    <property type="entry name" value="Saf4_Yju2"/>
    <property type="match status" value="1"/>
</dbReference>
<dbReference type="GO" id="GO:0071006">
    <property type="term" value="C:U2-type catalytic step 1 spliceosome"/>
    <property type="evidence" value="ECO:0007669"/>
    <property type="project" value="UniProtKB-UniRule"/>
</dbReference>
<feature type="binding site" evidence="1">
    <location>
        <position position="43"/>
    </location>
    <ligand>
        <name>Zn(2+)</name>
        <dbReference type="ChEBI" id="CHEBI:29105"/>
    </ligand>
</feature>
<gene>
    <name evidence="3" type="ORF">BDA96_03G219200</name>
</gene>
<dbReference type="InterPro" id="IPR007590">
    <property type="entry name" value="Saf4/Yju2"/>
</dbReference>
<dbReference type="PANTHER" id="PTHR12111">
    <property type="entry name" value="SPLICING FACTOR YJU2"/>
    <property type="match status" value="1"/>
</dbReference>
<keyword evidence="1" id="KW-0862">Zinc</keyword>
<protein>
    <recommendedName>
        <fullName evidence="1">Splicing factor YJU2</fullName>
    </recommendedName>
</protein>
<dbReference type="PANTHER" id="PTHR12111:SF3">
    <property type="entry name" value="SPLICING FACTOR YJU2"/>
    <property type="match status" value="1"/>
</dbReference>
<dbReference type="HAMAP" id="MF_03226">
    <property type="entry name" value="YJU2"/>
    <property type="match status" value="1"/>
</dbReference>
<keyword evidence="1" id="KW-0507">mRNA processing</keyword>
<evidence type="ECO:0000256" key="1">
    <source>
        <dbReference type="HAMAP-Rule" id="MF_03226"/>
    </source>
</evidence>
<dbReference type="GO" id="GO:0000349">
    <property type="term" value="P:generation of catalytic spliceosome for first transesterification step"/>
    <property type="evidence" value="ECO:0007669"/>
    <property type="project" value="UniProtKB-UniRule"/>
</dbReference>
<feature type="region of interest" description="Disordered" evidence="2">
    <location>
        <begin position="184"/>
        <end position="203"/>
    </location>
</feature>
<evidence type="ECO:0000313" key="4">
    <source>
        <dbReference type="Proteomes" id="UP000807115"/>
    </source>
</evidence>
<feature type="compositionally biased region" description="Basic and acidic residues" evidence="2">
    <location>
        <begin position="246"/>
        <end position="255"/>
    </location>
</feature>
<evidence type="ECO:0000256" key="2">
    <source>
        <dbReference type="SAM" id="MobiDB-lite"/>
    </source>
</evidence>
<dbReference type="InterPro" id="IPR043701">
    <property type="entry name" value="Yju2"/>
</dbReference>
<feature type="binding site" evidence="1">
    <location>
        <position position="84"/>
    </location>
    <ligand>
        <name>Zn(2+)</name>
        <dbReference type="ChEBI" id="CHEBI:29105"/>
    </ligand>
</feature>
<comment type="subcellular location">
    <subcellularLocation>
        <location evidence="1">Nucleus</location>
    </subcellularLocation>
</comment>